<evidence type="ECO:0000256" key="2">
    <source>
        <dbReference type="ARBA" id="ARBA00022679"/>
    </source>
</evidence>
<evidence type="ECO:0000256" key="4">
    <source>
        <dbReference type="ARBA" id="ARBA00022722"/>
    </source>
</evidence>
<keyword evidence="5" id="KW-0064">Aspartyl protease</keyword>
<dbReference type="InterPro" id="IPR050951">
    <property type="entry name" value="Retrovirus_Pol_polyprotein"/>
</dbReference>
<evidence type="ECO:0000256" key="5">
    <source>
        <dbReference type="ARBA" id="ARBA00022750"/>
    </source>
</evidence>
<dbReference type="Gene3D" id="3.10.20.370">
    <property type="match status" value="1"/>
</dbReference>
<dbReference type="Proteomes" id="UP001152795">
    <property type="component" value="Unassembled WGS sequence"/>
</dbReference>
<dbReference type="Gene3D" id="3.30.70.270">
    <property type="match status" value="2"/>
</dbReference>
<dbReference type="InterPro" id="IPR021109">
    <property type="entry name" value="Peptidase_aspartic_dom_sf"/>
</dbReference>
<dbReference type="GO" id="GO:0003677">
    <property type="term" value="F:DNA binding"/>
    <property type="evidence" value="ECO:0007669"/>
    <property type="project" value="UniProtKB-KW"/>
</dbReference>
<dbReference type="SMART" id="SM00343">
    <property type="entry name" value="ZnF_C2HC"/>
    <property type="match status" value="2"/>
</dbReference>
<accession>A0A7D9LQ10</accession>
<dbReference type="GO" id="GO:0016779">
    <property type="term" value="F:nucleotidyltransferase activity"/>
    <property type="evidence" value="ECO:0007669"/>
    <property type="project" value="UniProtKB-KW"/>
</dbReference>
<dbReference type="OrthoDB" id="5978043at2759"/>
<keyword evidence="1" id="KW-0645">Protease</keyword>
<evidence type="ECO:0000256" key="3">
    <source>
        <dbReference type="ARBA" id="ARBA00022695"/>
    </source>
</evidence>
<dbReference type="GO" id="GO:0008270">
    <property type="term" value="F:zinc ion binding"/>
    <property type="evidence" value="ECO:0007669"/>
    <property type="project" value="InterPro"/>
</dbReference>
<reference evidence="9" key="1">
    <citation type="submission" date="2020-04" db="EMBL/GenBank/DDBJ databases">
        <authorList>
            <person name="Alioto T."/>
            <person name="Alioto T."/>
            <person name="Gomez Garrido J."/>
        </authorList>
    </citation>
    <scope>NUCLEOTIDE SEQUENCE</scope>
    <source>
        <strain evidence="9">A484AB</strain>
    </source>
</reference>
<dbReference type="Pfam" id="PF00078">
    <property type="entry name" value="RVT_1"/>
    <property type="match status" value="1"/>
</dbReference>
<dbReference type="CDD" id="cd09274">
    <property type="entry name" value="RNase_HI_RT_Ty3"/>
    <property type="match status" value="1"/>
</dbReference>
<evidence type="ECO:0000256" key="7">
    <source>
        <dbReference type="ARBA" id="ARBA00023125"/>
    </source>
</evidence>
<keyword evidence="10" id="KW-1185">Reference proteome</keyword>
<dbReference type="Pfam" id="PF13975">
    <property type="entry name" value="gag-asp_proteas"/>
    <property type="match status" value="1"/>
</dbReference>
<dbReference type="GO" id="GO:0006508">
    <property type="term" value="P:proteolysis"/>
    <property type="evidence" value="ECO:0007669"/>
    <property type="project" value="UniProtKB-KW"/>
</dbReference>
<protein>
    <submittedName>
        <fullName evidence="9">Retrovirus-related Pol poly from transposon</fullName>
    </submittedName>
</protein>
<evidence type="ECO:0000256" key="8">
    <source>
        <dbReference type="ARBA" id="ARBA00023268"/>
    </source>
</evidence>
<evidence type="ECO:0000256" key="1">
    <source>
        <dbReference type="ARBA" id="ARBA00022670"/>
    </source>
</evidence>
<dbReference type="SUPFAM" id="SSF57756">
    <property type="entry name" value="Retrovirus zinc finger-like domains"/>
    <property type="match status" value="1"/>
</dbReference>
<organism evidence="9 10">
    <name type="scientific">Paramuricea clavata</name>
    <name type="common">Red gorgonian</name>
    <name type="synonym">Violescent sea-whip</name>
    <dbReference type="NCBI Taxonomy" id="317549"/>
    <lineage>
        <taxon>Eukaryota</taxon>
        <taxon>Metazoa</taxon>
        <taxon>Cnidaria</taxon>
        <taxon>Anthozoa</taxon>
        <taxon>Octocorallia</taxon>
        <taxon>Malacalcyonacea</taxon>
        <taxon>Plexauridae</taxon>
        <taxon>Paramuricea</taxon>
    </lineage>
</organism>
<dbReference type="InterPro" id="IPR001878">
    <property type="entry name" value="Znf_CCHC"/>
</dbReference>
<keyword evidence="2" id="KW-0808">Transferase</keyword>
<sequence>MAQQNNTCFGVLEPFDGGDFIDYSERLNAYFIANNIGQVAADANEAAKQAADKRKVAVTISVMGKSTYSTLKDLCLPDLPAEKSYEEIITILKGFYKPKVLEVAETYRFHQAVQTESESVAQYANKLKRLAVHCNFGTYLTRALRDQFVGGVRSRSTRKKLLSEDRTFDQAVKVAQADELAEKESKELLLSAERTETTQAHSISNKKKYHFKGGDANKAKPFEQGKTCFRCGSTQHLADKCSHTYTTCNYCKKAGHLAKVCFKKKKADSNAKAHNIVATHTDESSDSDSDMNSVNGTPVTIFMQNINSVGQKSEISPQYKLGVNINGQEVSMEIDTGSSVTLLNSGDFERMGGDTNVLKPSTVVLKSYTGNEIKCHGEDNMKVKVGEQVSDINIRVVEGPSLLGQDIIQQYPKLFDERGVGKLKGAQVSLRVNDDNPVFMKPRVVPFAIRKKYEEALEKLVQGDIIEKVKHSEWTSPTVPVIKPDGNVRICGDYSGTINQAATLEQYPVPTFEELLSNLSGGTKFTKLDLSQAYHQLELTPESRKYTTINTHHGLCQYKRLVFGVNSAVSIFQRTIENVLKGLPGCCVRIDDILVTGKTDEIHMGNLHRVLQRLLESGLKLKREKFHFMLGEVIYLGMSTSEAGISPTEEKVQAIKDAAPPANVSELQSFIGTANFLRKFVRGFAEIMTPLYKLLRKGTPWKWSKTEQEAFTTIKSALCSDSILRHYDPAAELVLQCDASSIGVGAVLLQPVHDGTLQPVAYASRTLNAAEKNYAQTERESLAIVFGVTKFRPYLLGRHFKLLTDNKPLITLMGNISQFHS</sequence>
<dbReference type="InterPro" id="IPR043502">
    <property type="entry name" value="DNA/RNA_pol_sf"/>
</dbReference>
<dbReference type="Gene3D" id="4.10.60.10">
    <property type="entry name" value="Zinc finger, CCHC-type"/>
    <property type="match status" value="1"/>
</dbReference>
<comment type="caution">
    <text evidence="9">The sequence shown here is derived from an EMBL/GenBank/DDBJ whole genome shotgun (WGS) entry which is preliminary data.</text>
</comment>
<dbReference type="PANTHER" id="PTHR37984">
    <property type="entry name" value="PROTEIN CBG26694"/>
    <property type="match status" value="1"/>
</dbReference>
<name>A0A7D9LQ10_PARCT</name>
<dbReference type="Gene3D" id="2.40.70.10">
    <property type="entry name" value="Acid Proteases"/>
    <property type="match status" value="1"/>
</dbReference>
<keyword evidence="7" id="KW-0238">DNA-binding</keyword>
<dbReference type="FunFam" id="3.10.20.370:FF:000001">
    <property type="entry name" value="Retrovirus-related Pol polyprotein from transposon 17.6-like protein"/>
    <property type="match status" value="1"/>
</dbReference>
<evidence type="ECO:0000313" key="9">
    <source>
        <dbReference type="EMBL" id="CAB4035078.1"/>
    </source>
</evidence>
<dbReference type="InterPro" id="IPR036875">
    <property type="entry name" value="Znf_CCHC_sf"/>
</dbReference>
<dbReference type="Pfam" id="PF17919">
    <property type="entry name" value="RT_RNaseH_2"/>
    <property type="match status" value="1"/>
</dbReference>
<keyword evidence="6" id="KW-0255">Endonuclease</keyword>
<dbReference type="PANTHER" id="PTHR37984:SF5">
    <property type="entry name" value="PROTEIN NYNRIN-LIKE"/>
    <property type="match status" value="1"/>
</dbReference>
<dbReference type="SUPFAM" id="SSF56672">
    <property type="entry name" value="DNA/RNA polymerases"/>
    <property type="match status" value="1"/>
</dbReference>
<evidence type="ECO:0000313" key="10">
    <source>
        <dbReference type="Proteomes" id="UP001152795"/>
    </source>
</evidence>
<dbReference type="AlphaFoldDB" id="A0A7D9LQ10"/>
<keyword evidence="3" id="KW-0548">Nucleotidyltransferase</keyword>
<keyword evidence="6" id="KW-0378">Hydrolase</keyword>
<dbReference type="InterPro" id="IPR041577">
    <property type="entry name" value="RT_RNaseH_2"/>
</dbReference>
<keyword evidence="8" id="KW-0511">Multifunctional enzyme</keyword>
<gene>
    <name evidence="9" type="ORF">PACLA_8A079829</name>
</gene>
<dbReference type="InterPro" id="IPR043128">
    <property type="entry name" value="Rev_trsase/Diguanyl_cyclase"/>
</dbReference>
<proteinExistence type="predicted"/>
<dbReference type="GO" id="GO:0004519">
    <property type="term" value="F:endonuclease activity"/>
    <property type="evidence" value="ECO:0007669"/>
    <property type="project" value="UniProtKB-KW"/>
</dbReference>
<keyword evidence="4" id="KW-0540">Nuclease</keyword>
<dbReference type="InterPro" id="IPR000477">
    <property type="entry name" value="RT_dom"/>
</dbReference>
<dbReference type="PROSITE" id="PS50158">
    <property type="entry name" value="ZF_CCHC"/>
    <property type="match status" value="1"/>
</dbReference>
<dbReference type="FunFam" id="3.30.70.270:FF:000026">
    <property type="entry name" value="Transposon Ty3-G Gag-Pol polyprotein"/>
    <property type="match status" value="1"/>
</dbReference>
<dbReference type="SUPFAM" id="SSF50630">
    <property type="entry name" value="Acid proteases"/>
    <property type="match status" value="1"/>
</dbReference>
<evidence type="ECO:0000256" key="6">
    <source>
        <dbReference type="ARBA" id="ARBA00022759"/>
    </source>
</evidence>
<dbReference type="Gene3D" id="3.10.10.10">
    <property type="entry name" value="HIV Type 1 Reverse Transcriptase, subunit A, domain 1"/>
    <property type="match status" value="1"/>
</dbReference>
<dbReference type="EMBL" id="CACRXK020020689">
    <property type="protein sequence ID" value="CAB4035078.1"/>
    <property type="molecule type" value="Genomic_DNA"/>
</dbReference>
<dbReference type="GO" id="GO:0004190">
    <property type="term" value="F:aspartic-type endopeptidase activity"/>
    <property type="evidence" value="ECO:0007669"/>
    <property type="project" value="UniProtKB-KW"/>
</dbReference>
<dbReference type="CDD" id="cd01647">
    <property type="entry name" value="RT_LTR"/>
    <property type="match status" value="1"/>
</dbReference>